<dbReference type="InterPro" id="IPR000719">
    <property type="entry name" value="Prot_kinase_dom"/>
</dbReference>
<dbReference type="Gene3D" id="1.10.472.80">
    <property type="entry name" value="Ypt/Rab-GAP domain of gyp1p, domain 3"/>
    <property type="match status" value="1"/>
</dbReference>
<feature type="transmembrane region" description="Helical" evidence="8">
    <location>
        <begin position="891"/>
        <end position="909"/>
    </location>
</feature>
<keyword evidence="12" id="KW-1185">Reference proteome</keyword>
<dbReference type="PROSITE" id="PS50011">
    <property type="entry name" value="PROTEIN_KINASE_DOM"/>
    <property type="match status" value="1"/>
</dbReference>
<keyword evidence="3" id="KW-0547">Nucleotide-binding</keyword>
<feature type="short sequence motif" description="Q motif" evidence="7">
    <location>
        <begin position="1"/>
        <end position="24"/>
    </location>
</feature>
<evidence type="ECO:0000313" key="12">
    <source>
        <dbReference type="Proteomes" id="UP000095283"/>
    </source>
</evidence>
<dbReference type="GO" id="GO:0004672">
    <property type="term" value="F:protein kinase activity"/>
    <property type="evidence" value="ECO:0007669"/>
    <property type="project" value="InterPro"/>
</dbReference>
<feature type="domain" description="DEAD-box RNA helicase Q" evidence="11">
    <location>
        <begin position="1"/>
        <end position="24"/>
    </location>
</feature>
<feature type="domain" description="Protein kinase" evidence="9">
    <location>
        <begin position="129"/>
        <end position="496"/>
    </location>
</feature>
<dbReference type="PANTHER" id="PTHR22957:SF168">
    <property type="entry name" value="TBC DOMAIN-CONTAINING PROTEIN KINASE-LIKE PROTEIN"/>
    <property type="match status" value="1"/>
</dbReference>
<evidence type="ECO:0000313" key="13">
    <source>
        <dbReference type="WBParaSite" id="Hba_00398"/>
    </source>
</evidence>
<sequence length="925" mass="106468">MGLKEDLLRGIYAFGFEKPSAIQQRAIVPCTTGRDVIAQAQSGTGKTATFSISILQRIDETQPHVQVTTTMPADVLDVTDRFMRDPIRILVKKEELTLEGIRQFYVNVEKDQQERDVIMREFRSGSSLLELVVFLNILSFLKYNRCLSMGTCFICCHLFRFGKEIINKYLKNHVIEEGRRTCVNGLPIIPASVRMLGRFERLKVLDHPSLCVYIELIRCSLAPNAVILVSEHYQTSLSDLITSLSLSPEASLHITTQLLEGVSYLHEAGITIGLLRPHTILITTNEQNAFPCIRITQYGLSDTFILFKILSYGSYINLSYISMGGSDVQGGICYGYGTAPERLLNRNVKEVETTRIVLLEMSTGVLLNKIWSYTQYLAILKCSIVRGNLIVEDFRMFGNEKARRFNVKCDVFVLPDKNVRQKLCSLDGVHLLHSIEFDGHHSKETDFGADLSIVVKEKDIAYQARRMRLIGHLLSSQLYKTEELKHFVSFDVPPMLRGQVWRVLLEVRRSDSMGFFHLDTLAPHVSDRQLDVDIPRCHQYEELMTSPAAHTRLRRLLKAWLLSHPQFVYWQGCDSLAAPFLLLHFNNLSKLLQTFYQLRFYTIVSIDKFLLTGTALSCLTAFIKKYLHNFFLRDNSAVIQEYLAVFNHLLAFVDATLYSHLASLDFYPELFAIPWFLTCFAHVLPIHKLFHVWDNLLLKDASFPLFIGLAILHQLRPRLINASFNDAILLFSDLPDLSIERVVADSMYFYERVPPSCAYRFHSIRDLEISYEKPRSLPCSLSPLSYIELKKWDCPRISIEEFTWRVKKELIAIIDIRPQSKFIRGCVVRSINYSNPKDVSLLNVAEVLKCAQRNQHPICIVAGNYWDITRKVSFKNNYCVLLQIKISSVPYLRPIPAIAFVLIHYWIFVDISKANYHRIYIYIYI</sequence>
<feature type="domain" description="Rab-GAP TBC" evidence="10">
    <location>
        <begin position="491"/>
        <end position="700"/>
    </location>
</feature>
<evidence type="ECO:0000256" key="1">
    <source>
        <dbReference type="ARBA" id="ARBA00012552"/>
    </source>
</evidence>
<dbReference type="FunFam" id="1.10.8.270:FF:000044">
    <property type="entry name" value="TBC Kinase homolog"/>
    <property type="match status" value="1"/>
</dbReference>
<keyword evidence="4" id="KW-0378">Hydrolase</keyword>
<reference evidence="13" key="1">
    <citation type="submission" date="2016-11" db="UniProtKB">
        <authorList>
            <consortium name="WormBaseParasite"/>
        </authorList>
    </citation>
    <scope>IDENTIFICATION</scope>
</reference>
<keyword evidence="8" id="KW-0472">Membrane</keyword>
<dbReference type="Gene3D" id="3.40.50.300">
    <property type="entry name" value="P-loop containing nucleotide triphosphate hydrolases"/>
    <property type="match status" value="1"/>
</dbReference>
<evidence type="ECO:0000259" key="10">
    <source>
        <dbReference type="PROSITE" id="PS50086"/>
    </source>
</evidence>
<dbReference type="Proteomes" id="UP000095283">
    <property type="component" value="Unplaced"/>
</dbReference>
<dbReference type="InterPro" id="IPR035969">
    <property type="entry name" value="Rab-GAP_TBC_sf"/>
</dbReference>
<accession>A0A1I7W709</accession>
<dbReference type="GO" id="GO:0005524">
    <property type="term" value="F:ATP binding"/>
    <property type="evidence" value="ECO:0007669"/>
    <property type="project" value="UniProtKB-KW"/>
</dbReference>
<dbReference type="PANTHER" id="PTHR22957">
    <property type="entry name" value="TBC1 DOMAIN FAMILY MEMBER GTPASE-ACTIVATING PROTEIN"/>
    <property type="match status" value="1"/>
</dbReference>
<dbReference type="Pfam" id="PF00566">
    <property type="entry name" value="RabGAP-TBC"/>
    <property type="match status" value="1"/>
</dbReference>
<keyword evidence="2" id="KW-0343">GTPase activation</keyword>
<keyword evidence="8" id="KW-0812">Transmembrane</keyword>
<evidence type="ECO:0000256" key="2">
    <source>
        <dbReference type="ARBA" id="ARBA00022468"/>
    </source>
</evidence>
<dbReference type="PROSITE" id="PS51195">
    <property type="entry name" value="Q_MOTIF"/>
    <property type="match status" value="1"/>
</dbReference>
<proteinExistence type="predicted"/>
<dbReference type="GO" id="GO:0016787">
    <property type="term" value="F:hydrolase activity"/>
    <property type="evidence" value="ECO:0007669"/>
    <property type="project" value="UniProtKB-KW"/>
</dbReference>
<evidence type="ECO:0000256" key="5">
    <source>
        <dbReference type="ARBA" id="ARBA00022806"/>
    </source>
</evidence>
<organism evidence="12 13">
    <name type="scientific">Heterorhabditis bacteriophora</name>
    <name type="common">Entomopathogenic nematode worm</name>
    <dbReference type="NCBI Taxonomy" id="37862"/>
    <lineage>
        <taxon>Eukaryota</taxon>
        <taxon>Metazoa</taxon>
        <taxon>Ecdysozoa</taxon>
        <taxon>Nematoda</taxon>
        <taxon>Chromadorea</taxon>
        <taxon>Rhabditida</taxon>
        <taxon>Rhabditina</taxon>
        <taxon>Rhabditomorpha</taxon>
        <taxon>Strongyloidea</taxon>
        <taxon>Heterorhabditidae</taxon>
        <taxon>Heterorhabditis</taxon>
    </lineage>
</organism>
<evidence type="ECO:0000256" key="6">
    <source>
        <dbReference type="ARBA" id="ARBA00022840"/>
    </source>
</evidence>
<dbReference type="SMART" id="SM00164">
    <property type="entry name" value="TBC"/>
    <property type="match status" value="1"/>
</dbReference>
<evidence type="ECO:0000256" key="8">
    <source>
        <dbReference type="SAM" id="Phobius"/>
    </source>
</evidence>
<evidence type="ECO:0000259" key="11">
    <source>
        <dbReference type="PROSITE" id="PS51195"/>
    </source>
</evidence>
<evidence type="ECO:0000256" key="4">
    <source>
        <dbReference type="ARBA" id="ARBA00022801"/>
    </source>
</evidence>
<keyword evidence="8" id="KW-1133">Transmembrane helix</keyword>
<evidence type="ECO:0000256" key="7">
    <source>
        <dbReference type="PROSITE-ProRule" id="PRU00552"/>
    </source>
</evidence>
<keyword evidence="6" id="KW-0067">ATP-binding</keyword>
<dbReference type="SUPFAM" id="SSF47923">
    <property type="entry name" value="Ypt/Rab-GAP domain of gyp1p"/>
    <property type="match status" value="2"/>
</dbReference>
<dbReference type="Pfam" id="PF00069">
    <property type="entry name" value="Pkinase"/>
    <property type="match status" value="1"/>
</dbReference>
<dbReference type="InterPro" id="IPR011545">
    <property type="entry name" value="DEAD/DEAH_box_helicase_dom"/>
</dbReference>
<dbReference type="AlphaFoldDB" id="A0A1I7W709"/>
<dbReference type="Gene3D" id="1.10.8.270">
    <property type="entry name" value="putative rabgap domain of human tbc1 domain family member 14 like domains"/>
    <property type="match status" value="1"/>
</dbReference>
<dbReference type="SMART" id="SM00220">
    <property type="entry name" value="S_TKc"/>
    <property type="match status" value="1"/>
</dbReference>
<dbReference type="InterPro" id="IPR014014">
    <property type="entry name" value="RNA_helicase_DEAD_Q_motif"/>
</dbReference>
<dbReference type="Gene3D" id="1.10.510.10">
    <property type="entry name" value="Transferase(Phosphotransferase) domain 1"/>
    <property type="match status" value="1"/>
</dbReference>
<dbReference type="WBParaSite" id="Hba_00398">
    <property type="protein sequence ID" value="Hba_00398"/>
    <property type="gene ID" value="Hba_00398"/>
</dbReference>
<dbReference type="InterPro" id="IPR000195">
    <property type="entry name" value="Rab-GAP-TBC_dom"/>
</dbReference>
<protein>
    <recommendedName>
        <fullName evidence="1">RNA helicase</fullName>
        <ecNumber evidence="1">3.6.4.13</ecNumber>
    </recommendedName>
</protein>
<name>A0A1I7W709_HETBA</name>
<evidence type="ECO:0000259" key="9">
    <source>
        <dbReference type="PROSITE" id="PS50011"/>
    </source>
</evidence>
<dbReference type="InterPro" id="IPR027417">
    <property type="entry name" value="P-loop_NTPase"/>
</dbReference>
<dbReference type="InterPro" id="IPR011009">
    <property type="entry name" value="Kinase-like_dom_sf"/>
</dbReference>
<dbReference type="GO" id="GO:0005096">
    <property type="term" value="F:GTPase activator activity"/>
    <property type="evidence" value="ECO:0007669"/>
    <property type="project" value="UniProtKB-KW"/>
</dbReference>
<dbReference type="GO" id="GO:0003724">
    <property type="term" value="F:RNA helicase activity"/>
    <property type="evidence" value="ECO:0007669"/>
    <property type="project" value="UniProtKB-EC"/>
</dbReference>
<keyword evidence="5" id="KW-0347">Helicase</keyword>
<dbReference type="SUPFAM" id="SSF52540">
    <property type="entry name" value="P-loop containing nucleoside triphosphate hydrolases"/>
    <property type="match status" value="1"/>
</dbReference>
<dbReference type="PROSITE" id="PS50086">
    <property type="entry name" value="TBC_RABGAP"/>
    <property type="match status" value="1"/>
</dbReference>
<dbReference type="EC" id="3.6.4.13" evidence="1"/>
<dbReference type="SUPFAM" id="SSF56112">
    <property type="entry name" value="Protein kinase-like (PK-like)"/>
    <property type="match status" value="1"/>
</dbReference>
<dbReference type="Pfam" id="PF00270">
    <property type="entry name" value="DEAD"/>
    <property type="match status" value="1"/>
</dbReference>
<dbReference type="GO" id="GO:0003676">
    <property type="term" value="F:nucleic acid binding"/>
    <property type="evidence" value="ECO:0007669"/>
    <property type="project" value="InterPro"/>
</dbReference>
<evidence type="ECO:0000256" key="3">
    <source>
        <dbReference type="ARBA" id="ARBA00022741"/>
    </source>
</evidence>